<reference evidence="3" key="2">
    <citation type="submission" date="2015-01" db="EMBL/GenBank/DDBJ databases">
        <title>Evolutionary Origins and Diversification of the Mycorrhizal Mutualists.</title>
        <authorList>
            <consortium name="DOE Joint Genome Institute"/>
            <consortium name="Mycorrhizal Genomics Consortium"/>
            <person name="Kohler A."/>
            <person name="Kuo A."/>
            <person name="Nagy L.G."/>
            <person name="Floudas D."/>
            <person name="Copeland A."/>
            <person name="Barry K.W."/>
            <person name="Cichocki N."/>
            <person name="Veneault-Fourrey C."/>
            <person name="LaButti K."/>
            <person name="Lindquist E.A."/>
            <person name="Lipzen A."/>
            <person name="Lundell T."/>
            <person name="Morin E."/>
            <person name="Murat C."/>
            <person name="Riley R."/>
            <person name="Ohm R."/>
            <person name="Sun H."/>
            <person name="Tunlid A."/>
            <person name="Henrissat B."/>
            <person name="Grigoriev I.V."/>
            <person name="Hibbett D.S."/>
            <person name="Martin F."/>
        </authorList>
    </citation>
    <scope>NUCLEOTIDE SEQUENCE [LARGE SCALE GENOMIC DNA]</scope>
    <source>
        <strain evidence="3">MAFF 305830</strain>
    </source>
</reference>
<protein>
    <submittedName>
        <fullName evidence="2">Uncharacterized protein</fullName>
    </submittedName>
</protein>
<evidence type="ECO:0000256" key="1">
    <source>
        <dbReference type="SAM" id="MobiDB-lite"/>
    </source>
</evidence>
<dbReference type="HOGENOM" id="CLU_2591299_0_0_1"/>
<dbReference type="AlphaFoldDB" id="A0A0C3B0P3"/>
<gene>
    <name evidence="2" type="ORF">M408DRAFT_22327</name>
</gene>
<name>A0A0C3B0P3_SERVB</name>
<evidence type="ECO:0000313" key="3">
    <source>
        <dbReference type="Proteomes" id="UP000054097"/>
    </source>
</evidence>
<reference evidence="2 3" key="1">
    <citation type="submission" date="2014-04" db="EMBL/GenBank/DDBJ databases">
        <authorList>
            <consortium name="DOE Joint Genome Institute"/>
            <person name="Kuo A."/>
            <person name="Zuccaro A."/>
            <person name="Kohler A."/>
            <person name="Nagy L.G."/>
            <person name="Floudas D."/>
            <person name="Copeland A."/>
            <person name="Barry K.W."/>
            <person name="Cichocki N."/>
            <person name="Veneault-Fourrey C."/>
            <person name="LaButti K."/>
            <person name="Lindquist E.A."/>
            <person name="Lipzen A."/>
            <person name="Lundell T."/>
            <person name="Morin E."/>
            <person name="Murat C."/>
            <person name="Sun H."/>
            <person name="Tunlid A."/>
            <person name="Henrissat B."/>
            <person name="Grigoriev I.V."/>
            <person name="Hibbett D.S."/>
            <person name="Martin F."/>
            <person name="Nordberg H.P."/>
            <person name="Cantor M.N."/>
            <person name="Hua S.X."/>
        </authorList>
    </citation>
    <scope>NUCLEOTIDE SEQUENCE [LARGE SCALE GENOMIC DNA]</scope>
    <source>
        <strain evidence="2 3">MAFF 305830</strain>
    </source>
</reference>
<sequence>MAAPTTVIEYTNVTGPSSTSADELGPLLSCPSALSSASRAAVFTTGSELGDLMMPPNQPPPADPTAMRTGSTAVLTVMAA</sequence>
<dbReference type="Proteomes" id="UP000054097">
    <property type="component" value="Unassembled WGS sequence"/>
</dbReference>
<evidence type="ECO:0000313" key="2">
    <source>
        <dbReference type="EMBL" id="KIM30335.1"/>
    </source>
</evidence>
<feature type="region of interest" description="Disordered" evidence="1">
    <location>
        <begin position="48"/>
        <end position="68"/>
    </location>
</feature>
<organism evidence="2 3">
    <name type="scientific">Serendipita vermifera MAFF 305830</name>
    <dbReference type="NCBI Taxonomy" id="933852"/>
    <lineage>
        <taxon>Eukaryota</taxon>
        <taxon>Fungi</taxon>
        <taxon>Dikarya</taxon>
        <taxon>Basidiomycota</taxon>
        <taxon>Agaricomycotina</taxon>
        <taxon>Agaricomycetes</taxon>
        <taxon>Sebacinales</taxon>
        <taxon>Serendipitaceae</taxon>
        <taxon>Serendipita</taxon>
    </lineage>
</organism>
<keyword evidence="3" id="KW-1185">Reference proteome</keyword>
<proteinExistence type="predicted"/>
<dbReference type="EMBL" id="KN824285">
    <property type="protein sequence ID" value="KIM30335.1"/>
    <property type="molecule type" value="Genomic_DNA"/>
</dbReference>
<accession>A0A0C3B0P3</accession>